<keyword evidence="7" id="KW-0460">Magnesium</keyword>
<evidence type="ECO:0000256" key="9">
    <source>
        <dbReference type="ARBA" id="ARBA00023679"/>
    </source>
</evidence>
<keyword evidence="6" id="KW-0378">Hydrolase</keyword>
<evidence type="ECO:0000256" key="7">
    <source>
        <dbReference type="ARBA" id="ARBA00022842"/>
    </source>
</evidence>
<feature type="compositionally biased region" description="Low complexity" evidence="10">
    <location>
        <begin position="63"/>
        <end position="76"/>
    </location>
</feature>
<organism evidence="12 13">
    <name type="scientific">Dunaliella salina</name>
    <name type="common">Green alga</name>
    <name type="synonym">Protococcus salinus</name>
    <dbReference type="NCBI Taxonomy" id="3046"/>
    <lineage>
        <taxon>Eukaryota</taxon>
        <taxon>Viridiplantae</taxon>
        <taxon>Chlorophyta</taxon>
        <taxon>core chlorophytes</taxon>
        <taxon>Chlorophyceae</taxon>
        <taxon>CS clade</taxon>
        <taxon>Chlamydomonadales</taxon>
        <taxon>Dunaliellaceae</taxon>
        <taxon>Dunaliella</taxon>
    </lineage>
</organism>
<dbReference type="SUPFAM" id="SSF55811">
    <property type="entry name" value="Nudix"/>
    <property type="match status" value="1"/>
</dbReference>
<dbReference type="InterPro" id="IPR000086">
    <property type="entry name" value="NUDIX_hydrolase_dom"/>
</dbReference>
<name>A0ABQ7GAP7_DUNSA</name>
<evidence type="ECO:0000313" key="12">
    <source>
        <dbReference type="EMBL" id="KAF5831680.1"/>
    </source>
</evidence>
<keyword evidence="13" id="KW-1185">Reference proteome</keyword>
<comment type="cofactor">
    <cofactor evidence="1">
        <name>Mg(2+)</name>
        <dbReference type="ChEBI" id="CHEBI:18420"/>
    </cofactor>
</comment>
<keyword evidence="8" id="KW-0520">NAD</keyword>
<comment type="similarity">
    <text evidence="3">Belongs to the Nudix hydrolase family. NudC subfamily.</text>
</comment>
<evidence type="ECO:0000256" key="5">
    <source>
        <dbReference type="ARBA" id="ARBA00022723"/>
    </source>
</evidence>
<dbReference type="EC" id="3.6.1.22" evidence="4"/>
<evidence type="ECO:0000256" key="8">
    <source>
        <dbReference type="ARBA" id="ARBA00023027"/>
    </source>
</evidence>
<evidence type="ECO:0000256" key="1">
    <source>
        <dbReference type="ARBA" id="ARBA00001946"/>
    </source>
</evidence>
<evidence type="ECO:0000256" key="3">
    <source>
        <dbReference type="ARBA" id="ARBA00009595"/>
    </source>
</evidence>
<dbReference type="PANTHER" id="PTHR42904">
    <property type="entry name" value="NUDIX HYDROLASE, NUDC SUBFAMILY"/>
    <property type="match status" value="1"/>
</dbReference>
<comment type="caution">
    <text evidence="12">The sequence shown here is derived from an EMBL/GenBank/DDBJ whole genome shotgun (WGS) entry which is preliminary data.</text>
</comment>
<dbReference type="PROSITE" id="PS00893">
    <property type="entry name" value="NUDIX_BOX"/>
    <property type="match status" value="1"/>
</dbReference>
<reference evidence="12" key="1">
    <citation type="submission" date="2017-08" db="EMBL/GenBank/DDBJ databases">
        <authorList>
            <person name="Polle J.E."/>
            <person name="Barry K."/>
            <person name="Cushman J."/>
            <person name="Schmutz J."/>
            <person name="Tran D."/>
            <person name="Hathwaick L.T."/>
            <person name="Yim W.C."/>
            <person name="Jenkins J."/>
            <person name="Mckie-Krisberg Z.M."/>
            <person name="Prochnik S."/>
            <person name="Lindquist E."/>
            <person name="Dockter R.B."/>
            <person name="Adam C."/>
            <person name="Molina H."/>
            <person name="Bunkerborg J."/>
            <person name="Jin E."/>
            <person name="Buchheim M."/>
            <person name="Magnuson J."/>
        </authorList>
    </citation>
    <scope>NUCLEOTIDE SEQUENCE</scope>
    <source>
        <strain evidence="12">CCAP 19/18</strain>
    </source>
</reference>
<evidence type="ECO:0000259" key="11">
    <source>
        <dbReference type="PROSITE" id="PS51462"/>
    </source>
</evidence>
<dbReference type="EMBL" id="MU069929">
    <property type="protein sequence ID" value="KAF5831680.1"/>
    <property type="molecule type" value="Genomic_DNA"/>
</dbReference>
<dbReference type="Pfam" id="PF00293">
    <property type="entry name" value="NUDIX"/>
    <property type="match status" value="1"/>
</dbReference>
<feature type="domain" description="Nudix hydrolase" evidence="11">
    <location>
        <begin position="246"/>
        <end position="377"/>
    </location>
</feature>
<dbReference type="NCBIfam" id="NF001299">
    <property type="entry name" value="PRK00241.1"/>
    <property type="match status" value="1"/>
</dbReference>
<dbReference type="InterPro" id="IPR020084">
    <property type="entry name" value="NUDIX_hydrolase_CS"/>
</dbReference>
<sequence>MLPLQHYSGNPLFRAVDAQRQEAGSSSSTDVCLVVVAGREVCARGAPNCSPEKGKDQPHANLQQQPASPASQGQSQEKPSSFPFLSDMGHLLVLLLPSSHSWCIQSSHPPIHRAAAPILLSTVHRRQWLPAGNLDTTEDEKPVQFPLYQLGQDQAGRWTFALDISGPSKLPFIDFMRAEWGLEARMVDLRKLMSGFTIEACAIAGQAVALSQWHQTHTFCQQCGQPTAPTQAGLRRSCSNKHKQYPRTDPVVIMLVESVDGTKALLGRSHRSPAGMYTMLSGFLDQCESIEEAVRREIYEEARVKVGQVQLLGSQPWPIGRAGSCELMLGCIAKAQDDAMENTGELEDARWFGSEEVASAVRMYEAYSPSTSTSELQQHCMEQFGFFVPPPLAIAHHLCRTWVEHAQVHGPWFKPDSYQERPLGLQSGTARMEQEQQQQDPTLHADNNEYVSAGQVFSKVGSQSRGMSLVRQSLNSAL</sequence>
<feature type="region of interest" description="Disordered" evidence="10">
    <location>
        <begin position="48"/>
        <end position="80"/>
    </location>
</feature>
<comment type="cofactor">
    <cofactor evidence="2">
        <name>Zn(2+)</name>
        <dbReference type="ChEBI" id="CHEBI:29105"/>
    </cofactor>
</comment>
<evidence type="ECO:0000256" key="10">
    <source>
        <dbReference type="SAM" id="MobiDB-lite"/>
    </source>
</evidence>
<dbReference type="CDD" id="cd03429">
    <property type="entry name" value="NUDIX_NADH_pyrophosphatase_Nudt13"/>
    <property type="match status" value="1"/>
</dbReference>
<accession>A0ABQ7GAP7</accession>
<dbReference type="Gene3D" id="3.90.79.10">
    <property type="entry name" value="Nucleoside Triphosphate Pyrophosphohydrolase"/>
    <property type="match status" value="1"/>
</dbReference>
<evidence type="ECO:0000256" key="4">
    <source>
        <dbReference type="ARBA" id="ARBA00012381"/>
    </source>
</evidence>
<gene>
    <name evidence="12" type="ORF">DUNSADRAFT_12734</name>
</gene>
<protein>
    <recommendedName>
        <fullName evidence="4">NAD(+) diphosphatase</fullName>
        <ecNumber evidence="4">3.6.1.22</ecNumber>
    </recommendedName>
</protein>
<dbReference type="InterPro" id="IPR050241">
    <property type="entry name" value="NAD-cap_RNA_hydrolase_NudC"/>
</dbReference>
<dbReference type="InterPro" id="IPR049734">
    <property type="entry name" value="NudC-like_C"/>
</dbReference>
<evidence type="ECO:0000313" key="13">
    <source>
        <dbReference type="Proteomes" id="UP000815325"/>
    </source>
</evidence>
<dbReference type="Proteomes" id="UP000815325">
    <property type="component" value="Unassembled WGS sequence"/>
</dbReference>
<dbReference type="PROSITE" id="PS51462">
    <property type="entry name" value="NUDIX"/>
    <property type="match status" value="1"/>
</dbReference>
<dbReference type="Gene3D" id="3.90.79.20">
    <property type="match status" value="1"/>
</dbReference>
<keyword evidence="5" id="KW-0479">Metal-binding</keyword>
<dbReference type="InterPro" id="IPR015797">
    <property type="entry name" value="NUDIX_hydrolase-like_dom_sf"/>
</dbReference>
<comment type="catalytic activity">
    <reaction evidence="9">
        <text>a 5'-end NAD(+)-phospho-ribonucleoside in mRNA + H2O = a 5'-end phospho-adenosine-phospho-ribonucleoside in mRNA + beta-nicotinamide D-ribonucleotide + 2 H(+)</text>
        <dbReference type="Rhea" id="RHEA:60876"/>
        <dbReference type="Rhea" id="RHEA-COMP:15698"/>
        <dbReference type="Rhea" id="RHEA-COMP:15719"/>
        <dbReference type="ChEBI" id="CHEBI:14649"/>
        <dbReference type="ChEBI" id="CHEBI:15377"/>
        <dbReference type="ChEBI" id="CHEBI:15378"/>
        <dbReference type="ChEBI" id="CHEBI:144029"/>
        <dbReference type="ChEBI" id="CHEBI:144051"/>
    </reaction>
    <physiologicalReaction direction="left-to-right" evidence="9">
        <dbReference type="Rhea" id="RHEA:60877"/>
    </physiologicalReaction>
</comment>
<evidence type="ECO:0000256" key="2">
    <source>
        <dbReference type="ARBA" id="ARBA00001947"/>
    </source>
</evidence>
<evidence type="ECO:0000256" key="6">
    <source>
        <dbReference type="ARBA" id="ARBA00022801"/>
    </source>
</evidence>
<proteinExistence type="inferred from homology"/>
<dbReference type="PANTHER" id="PTHR42904:SF6">
    <property type="entry name" value="NAD-CAPPED RNA HYDROLASE NUDT12"/>
    <property type="match status" value="1"/>
</dbReference>